<dbReference type="InterPro" id="IPR016102">
    <property type="entry name" value="Succinyl-CoA_synth-like"/>
</dbReference>
<name>A0A1J6WVJ8_9BACI</name>
<comment type="catalytic activity">
    <reaction evidence="7">
        <text>GTP + succinate + CoA = succinyl-CoA + GDP + phosphate</text>
        <dbReference type="Rhea" id="RHEA:22120"/>
        <dbReference type="ChEBI" id="CHEBI:30031"/>
        <dbReference type="ChEBI" id="CHEBI:37565"/>
        <dbReference type="ChEBI" id="CHEBI:43474"/>
        <dbReference type="ChEBI" id="CHEBI:57287"/>
        <dbReference type="ChEBI" id="CHEBI:57292"/>
        <dbReference type="ChEBI" id="CHEBI:58189"/>
    </reaction>
</comment>
<comment type="pathway">
    <text evidence="7">Carbohydrate metabolism; tricarboxylic acid cycle; succinate from succinyl-CoA (ligase route): step 1/1.</text>
</comment>
<sequence>MNIHEYQGKEILRNNGVSVPNGKVAFTAEEAVEAAKTLSSSVYVVKAQIHAGGRGKAGGVKIAKSLDEVRTYAEELLGKTLVTHQTGPEGKEVKRLLIEEGCDIKKEYYVGLVLDRATSQVVLMASEEGGTEIEEVAEATPEKIFKEYIDPVVGLTGFQARRIAFNINIPKELVNKAAKFMLGLYNVYIQKDASIVEINPLVVTGSGDVMALDAKFNFDSNALYRQKDVMGLRDLEEEDAKEIEASKYDLSYISLDGNIGCMVNGAGLAMATMDIVKHYGGDPANFLDVGGGATAEKVTEAFKIILSDENVKGIFVNIFGGIMKCDVIATGVVEAAKQIGLEVPLVVRLEGTNVDLGKEILNKSGLNIIAAESMADGAQKIVEQVG</sequence>
<dbReference type="EMBL" id="MINN01000074">
    <property type="protein sequence ID" value="OIU72243.1"/>
    <property type="molecule type" value="Genomic_DNA"/>
</dbReference>
<feature type="binding site" evidence="7">
    <location>
        <position position="264"/>
    </location>
    <ligand>
        <name>substrate</name>
        <note>ligand shared with subunit alpha</note>
    </ligand>
</feature>
<dbReference type="HAMAP" id="MF_00558">
    <property type="entry name" value="Succ_CoA_beta"/>
    <property type="match status" value="1"/>
</dbReference>
<comment type="function">
    <text evidence="7">Succinyl-CoA synthetase functions in the citric acid cycle (TCA), coupling the hydrolysis of succinyl-CoA to the synthesis of either ATP or GTP and thus represents the only step of substrate-level phosphorylation in the TCA. The beta subunit provides nucleotide specificity of the enzyme and binds the substrate succinate, while the binding sites for coenzyme A and phosphate are found in the alpha subunit.</text>
</comment>
<organism evidence="10 11">
    <name type="scientific">Rossellomorea aquimaris</name>
    <dbReference type="NCBI Taxonomy" id="189382"/>
    <lineage>
        <taxon>Bacteria</taxon>
        <taxon>Bacillati</taxon>
        <taxon>Bacillota</taxon>
        <taxon>Bacilli</taxon>
        <taxon>Bacillales</taxon>
        <taxon>Bacillaceae</taxon>
        <taxon>Rossellomorea</taxon>
    </lineage>
</organism>
<dbReference type="InterPro" id="IPR013650">
    <property type="entry name" value="ATP-grasp_succ-CoA_synth-type"/>
</dbReference>
<dbReference type="Proteomes" id="UP000182062">
    <property type="component" value="Unassembled WGS sequence"/>
</dbReference>
<keyword evidence="5 7" id="KW-0547">Nucleotide-binding</keyword>
<feature type="binding site" evidence="7">
    <location>
        <position position="102"/>
    </location>
    <ligand>
        <name>ATP</name>
        <dbReference type="ChEBI" id="CHEBI:30616"/>
    </ligand>
</feature>
<evidence type="ECO:0000256" key="5">
    <source>
        <dbReference type="ARBA" id="ARBA00022741"/>
    </source>
</evidence>
<dbReference type="FunFam" id="3.30.1490.20:FF:000002">
    <property type="entry name" value="Succinate--CoA ligase [ADP-forming] subunit beta"/>
    <property type="match status" value="1"/>
</dbReference>
<feature type="binding site" evidence="7">
    <location>
        <position position="213"/>
    </location>
    <ligand>
        <name>Mg(2+)</name>
        <dbReference type="ChEBI" id="CHEBI:18420"/>
    </ligand>
</feature>
<evidence type="ECO:0000313" key="11">
    <source>
        <dbReference type="Proteomes" id="UP000182062"/>
    </source>
</evidence>
<dbReference type="UniPathway" id="UPA00223">
    <property type="reaction ID" value="UER00999"/>
</dbReference>
<dbReference type="GO" id="GO:0005524">
    <property type="term" value="F:ATP binding"/>
    <property type="evidence" value="ECO:0007669"/>
    <property type="project" value="UniProtKB-UniRule"/>
</dbReference>
<evidence type="ECO:0000256" key="8">
    <source>
        <dbReference type="PROSITE-ProRule" id="PRU00409"/>
    </source>
</evidence>
<evidence type="ECO:0000313" key="10">
    <source>
        <dbReference type="EMBL" id="OIU72243.1"/>
    </source>
</evidence>
<evidence type="ECO:0000259" key="9">
    <source>
        <dbReference type="PROSITE" id="PS50975"/>
    </source>
</evidence>
<dbReference type="InterPro" id="IPR005809">
    <property type="entry name" value="Succ_CoA_ligase-like_bsu"/>
</dbReference>
<dbReference type="Gene3D" id="3.30.1490.20">
    <property type="entry name" value="ATP-grasp fold, A domain"/>
    <property type="match status" value="1"/>
</dbReference>
<dbReference type="PANTHER" id="PTHR11815">
    <property type="entry name" value="SUCCINYL-COA SYNTHETASE BETA CHAIN"/>
    <property type="match status" value="1"/>
</dbReference>
<reference evidence="10 11" key="1">
    <citation type="submission" date="2016-09" db="EMBL/GenBank/DDBJ databases">
        <title>Bacillus aquimaris SAMM genome sequence reveals colonization and biosurfactant production capacities.</title>
        <authorList>
            <person name="Waghmode S.R."/>
            <person name="Suryavanshi M.V."/>
        </authorList>
    </citation>
    <scope>NUCLEOTIDE SEQUENCE [LARGE SCALE GENOMIC DNA]</scope>
    <source>
        <strain evidence="10 11">SAMM</strain>
    </source>
</reference>
<keyword evidence="4 7" id="KW-0479">Metal-binding</keyword>
<feature type="binding site" evidence="7">
    <location>
        <position position="99"/>
    </location>
    <ligand>
        <name>ATP</name>
        <dbReference type="ChEBI" id="CHEBI:30616"/>
    </ligand>
</feature>
<dbReference type="AlphaFoldDB" id="A0A1J6WVJ8"/>
<dbReference type="GO" id="GO:0006104">
    <property type="term" value="P:succinyl-CoA metabolic process"/>
    <property type="evidence" value="ECO:0007669"/>
    <property type="project" value="TreeGrafter"/>
</dbReference>
<keyword evidence="2 7" id="KW-0816">Tricarboxylic acid cycle</keyword>
<dbReference type="InterPro" id="IPR005811">
    <property type="entry name" value="SUCC_ACL_C"/>
</dbReference>
<feature type="binding site" evidence="7">
    <location>
        <position position="46"/>
    </location>
    <ligand>
        <name>ATP</name>
        <dbReference type="ChEBI" id="CHEBI:30616"/>
    </ligand>
</feature>
<dbReference type="GO" id="GO:0042709">
    <property type="term" value="C:succinate-CoA ligase complex"/>
    <property type="evidence" value="ECO:0007669"/>
    <property type="project" value="TreeGrafter"/>
</dbReference>
<dbReference type="PROSITE" id="PS50975">
    <property type="entry name" value="ATP_GRASP"/>
    <property type="match status" value="1"/>
</dbReference>
<evidence type="ECO:0000256" key="7">
    <source>
        <dbReference type="HAMAP-Rule" id="MF_00558"/>
    </source>
</evidence>
<dbReference type="PANTHER" id="PTHR11815:SF10">
    <property type="entry name" value="SUCCINATE--COA LIGASE [GDP-FORMING] SUBUNIT BETA, MITOCHONDRIAL"/>
    <property type="match status" value="1"/>
</dbReference>
<dbReference type="PIRSF" id="PIRSF001554">
    <property type="entry name" value="SucCS_beta"/>
    <property type="match status" value="1"/>
</dbReference>
<dbReference type="InterPro" id="IPR013815">
    <property type="entry name" value="ATP_grasp_subdomain_1"/>
</dbReference>
<dbReference type="GO" id="GO:0000287">
    <property type="term" value="F:magnesium ion binding"/>
    <property type="evidence" value="ECO:0007669"/>
    <property type="project" value="UniProtKB-UniRule"/>
</dbReference>
<dbReference type="OrthoDB" id="9802602at2"/>
<feature type="binding site" evidence="7">
    <location>
        <begin position="321"/>
        <end position="323"/>
    </location>
    <ligand>
        <name>substrate</name>
        <note>ligand shared with subunit alpha</note>
    </ligand>
</feature>
<evidence type="ECO:0000256" key="3">
    <source>
        <dbReference type="ARBA" id="ARBA00022598"/>
    </source>
</evidence>
<keyword evidence="11" id="KW-1185">Reference proteome</keyword>
<dbReference type="SUPFAM" id="SSF52210">
    <property type="entry name" value="Succinyl-CoA synthetase domains"/>
    <property type="match status" value="1"/>
</dbReference>
<feature type="binding site" evidence="7">
    <location>
        <begin position="53"/>
        <end position="55"/>
    </location>
    <ligand>
        <name>ATP</name>
        <dbReference type="ChEBI" id="CHEBI:30616"/>
    </ligand>
</feature>
<evidence type="ECO:0000256" key="6">
    <source>
        <dbReference type="ARBA" id="ARBA00022842"/>
    </source>
</evidence>
<gene>
    <name evidence="7" type="primary">sucC</name>
    <name evidence="10" type="ORF">BHE18_06310</name>
</gene>
<dbReference type="RefSeq" id="WP_071617900.1">
    <property type="nucleotide sequence ID" value="NZ_MINN01000074.1"/>
</dbReference>
<comment type="similarity">
    <text evidence="1 7">Belongs to the succinate/malate CoA ligase beta subunit family.</text>
</comment>
<dbReference type="GO" id="GO:0006099">
    <property type="term" value="P:tricarboxylic acid cycle"/>
    <property type="evidence" value="ECO:0007669"/>
    <property type="project" value="UniProtKB-UniRule"/>
</dbReference>
<dbReference type="GO" id="GO:0004775">
    <property type="term" value="F:succinate-CoA ligase (ADP-forming) activity"/>
    <property type="evidence" value="ECO:0007669"/>
    <property type="project" value="UniProtKB-UniRule"/>
</dbReference>
<dbReference type="InterPro" id="IPR011761">
    <property type="entry name" value="ATP-grasp"/>
</dbReference>
<dbReference type="Gene3D" id="3.30.470.20">
    <property type="entry name" value="ATP-grasp fold, B domain"/>
    <property type="match status" value="1"/>
</dbReference>
<evidence type="ECO:0000256" key="4">
    <source>
        <dbReference type="ARBA" id="ARBA00022723"/>
    </source>
</evidence>
<dbReference type="NCBIfam" id="NF001913">
    <property type="entry name" value="PRK00696.1"/>
    <property type="match status" value="1"/>
</dbReference>
<dbReference type="FunFam" id="3.30.470.20:FF:000002">
    <property type="entry name" value="Succinate--CoA ligase [ADP-forming] subunit beta"/>
    <property type="match status" value="1"/>
</dbReference>
<dbReference type="NCBIfam" id="TIGR01016">
    <property type="entry name" value="sucCoAbeta"/>
    <property type="match status" value="1"/>
</dbReference>
<dbReference type="EC" id="6.2.1.5" evidence="7"/>
<protein>
    <recommendedName>
        <fullName evidence="7">Succinate--CoA ligase [ADP-forming] subunit beta</fullName>
        <ecNumber evidence="7">6.2.1.5</ecNumber>
    </recommendedName>
    <alternativeName>
        <fullName evidence="7">Succinyl-CoA synthetase subunit beta</fullName>
        <shortName evidence="7">SCS-beta</shortName>
    </alternativeName>
</protein>
<dbReference type="PROSITE" id="PS01217">
    <property type="entry name" value="SUCCINYL_COA_LIG_3"/>
    <property type="match status" value="1"/>
</dbReference>
<dbReference type="GO" id="GO:0004776">
    <property type="term" value="F:succinate-CoA ligase (GDP-forming) activity"/>
    <property type="evidence" value="ECO:0007669"/>
    <property type="project" value="RHEA"/>
</dbReference>
<dbReference type="FunFam" id="3.40.50.261:FF:000001">
    <property type="entry name" value="Succinate--CoA ligase [ADP-forming] subunit beta"/>
    <property type="match status" value="1"/>
</dbReference>
<dbReference type="Gene3D" id="3.40.50.261">
    <property type="entry name" value="Succinyl-CoA synthetase domains"/>
    <property type="match status" value="1"/>
</dbReference>
<accession>A0A1J6WVJ8</accession>
<keyword evidence="3 7" id="KW-0436">Ligase</keyword>
<comment type="catalytic activity">
    <reaction evidence="7">
        <text>succinate + ATP + CoA = succinyl-CoA + ADP + phosphate</text>
        <dbReference type="Rhea" id="RHEA:17661"/>
        <dbReference type="ChEBI" id="CHEBI:30031"/>
        <dbReference type="ChEBI" id="CHEBI:30616"/>
        <dbReference type="ChEBI" id="CHEBI:43474"/>
        <dbReference type="ChEBI" id="CHEBI:57287"/>
        <dbReference type="ChEBI" id="CHEBI:57292"/>
        <dbReference type="ChEBI" id="CHEBI:456216"/>
        <dbReference type="EC" id="6.2.1.5"/>
    </reaction>
</comment>
<feature type="binding site" evidence="7">
    <location>
        <position position="199"/>
    </location>
    <ligand>
        <name>Mg(2+)</name>
        <dbReference type="ChEBI" id="CHEBI:18420"/>
    </ligand>
</feature>
<dbReference type="SUPFAM" id="SSF56059">
    <property type="entry name" value="Glutathione synthetase ATP-binding domain-like"/>
    <property type="match status" value="1"/>
</dbReference>
<proteinExistence type="inferred from homology"/>
<feature type="binding site" evidence="7">
    <location>
        <position position="107"/>
    </location>
    <ligand>
        <name>ATP</name>
        <dbReference type="ChEBI" id="CHEBI:30616"/>
    </ligand>
</feature>
<feature type="domain" description="ATP-grasp" evidence="9">
    <location>
        <begin position="9"/>
        <end position="227"/>
    </location>
</feature>
<keyword evidence="6 7" id="KW-0460">Magnesium</keyword>
<comment type="cofactor">
    <cofactor evidence="7">
        <name>Mg(2+)</name>
        <dbReference type="ChEBI" id="CHEBI:18420"/>
    </cofactor>
    <text evidence="7">Binds 1 Mg(2+) ion per subunit.</text>
</comment>
<comment type="subunit">
    <text evidence="7">Heterotetramer of two alpha and two beta subunits.</text>
</comment>
<comment type="caution">
    <text evidence="10">The sequence shown here is derived from an EMBL/GenBank/DDBJ whole genome shotgun (WGS) entry which is preliminary data.</text>
</comment>
<dbReference type="Pfam" id="PF00549">
    <property type="entry name" value="Ligase_CoA"/>
    <property type="match status" value="1"/>
</dbReference>
<dbReference type="GO" id="GO:0005829">
    <property type="term" value="C:cytosol"/>
    <property type="evidence" value="ECO:0007669"/>
    <property type="project" value="TreeGrafter"/>
</dbReference>
<evidence type="ECO:0000256" key="1">
    <source>
        <dbReference type="ARBA" id="ARBA00009182"/>
    </source>
</evidence>
<evidence type="ECO:0000256" key="2">
    <source>
        <dbReference type="ARBA" id="ARBA00022532"/>
    </source>
</evidence>
<dbReference type="Pfam" id="PF08442">
    <property type="entry name" value="ATP-grasp_2"/>
    <property type="match status" value="1"/>
</dbReference>
<keyword evidence="7 8" id="KW-0067">ATP-binding</keyword>
<dbReference type="InterPro" id="IPR017866">
    <property type="entry name" value="Succ-CoA_synthase_bsu_CS"/>
</dbReference>